<keyword evidence="1" id="KW-0812">Transmembrane</keyword>
<accession>A0A6J5RER5</accession>
<evidence type="ECO:0000256" key="1">
    <source>
        <dbReference type="SAM" id="Phobius"/>
    </source>
</evidence>
<evidence type="ECO:0000313" key="2">
    <source>
        <dbReference type="EMBL" id="CAB4192966.1"/>
    </source>
</evidence>
<reference evidence="2" key="1">
    <citation type="submission" date="2020-05" db="EMBL/GenBank/DDBJ databases">
        <authorList>
            <person name="Chiriac C."/>
            <person name="Salcher M."/>
            <person name="Ghai R."/>
            <person name="Kavagutti S V."/>
        </authorList>
    </citation>
    <scope>NUCLEOTIDE SEQUENCE</scope>
</reference>
<sequence length="122" mass="13071">MNTRYIRLLLCLVAIGEVATGIEASTFPETDWPRSIYDIHIGGLDNFIAAALVLCFVVTMSTRCRLIATAALVSGCITELIAAALSSLKWQSRVGHIGQALVCLGLVLLLNKQFSKVAANGH</sequence>
<feature type="transmembrane region" description="Helical" evidence="1">
    <location>
        <begin position="40"/>
        <end position="59"/>
    </location>
</feature>
<proteinExistence type="predicted"/>
<keyword evidence="1" id="KW-0472">Membrane</keyword>
<feature type="transmembrane region" description="Helical" evidence="1">
    <location>
        <begin position="94"/>
        <end position="111"/>
    </location>
</feature>
<protein>
    <submittedName>
        <fullName evidence="2">Uncharacterized protein</fullName>
    </submittedName>
</protein>
<organism evidence="2">
    <name type="scientific">uncultured Caudovirales phage</name>
    <dbReference type="NCBI Taxonomy" id="2100421"/>
    <lineage>
        <taxon>Viruses</taxon>
        <taxon>Duplodnaviria</taxon>
        <taxon>Heunggongvirae</taxon>
        <taxon>Uroviricota</taxon>
        <taxon>Caudoviricetes</taxon>
        <taxon>Peduoviridae</taxon>
        <taxon>Maltschvirus</taxon>
        <taxon>Maltschvirus maltsch</taxon>
    </lineage>
</organism>
<feature type="transmembrane region" description="Helical" evidence="1">
    <location>
        <begin position="66"/>
        <end position="88"/>
    </location>
</feature>
<gene>
    <name evidence="2" type="ORF">UFOVP1246_8</name>
</gene>
<dbReference type="EMBL" id="LR797193">
    <property type="protein sequence ID" value="CAB4192966.1"/>
    <property type="molecule type" value="Genomic_DNA"/>
</dbReference>
<name>A0A6J5RER5_9CAUD</name>
<keyword evidence="1" id="KW-1133">Transmembrane helix</keyword>